<keyword evidence="1" id="KW-0732">Signal</keyword>
<dbReference type="PROSITE" id="PS50206">
    <property type="entry name" value="RHODANESE_3"/>
    <property type="match status" value="1"/>
</dbReference>
<keyword evidence="4" id="KW-1185">Reference proteome</keyword>
<dbReference type="SUPFAM" id="SSF52821">
    <property type="entry name" value="Rhodanese/Cell cycle control phosphatase"/>
    <property type="match status" value="1"/>
</dbReference>
<accession>A0A160N0I2</accession>
<evidence type="ECO:0000313" key="4">
    <source>
        <dbReference type="Proteomes" id="UP000077255"/>
    </source>
</evidence>
<name>A0A160N0I2_9GAMM</name>
<protein>
    <recommendedName>
        <fullName evidence="2">Rhodanese domain-containing protein</fullName>
    </recommendedName>
</protein>
<dbReference type="STRING" id="445710.ATSB10_12640"/>
<dbReference type="GO" id="GO:0016787">
    <property type="term" value="F:hydrolase activity"/>
    <property type="evidence" value="ECO:0007669"/>
    <property type="project" value="InterPro"/>
</dbReference>
<dbReference type="InterPro" id="IPR005939">
    <property type="entry name" value="BLH_phosphatase-like"/>
</dbReference>
<evidence type="ECO:0000259" key="2">
    <source>
        <dbReference type="PROSITE" id="PS50206"/>
    </source>
</evidence>
<dbReference type="Proteomes" id="UP000077255">
    <property type="component" value="Chromosome"/>
</dbReference>
<evidence type="ECO:0000313" key="3">
    <source>
        <dbReference type="EMBL" id="AND68718.1"/>
    </source>
</evidence>
<dbReference type="InterPro" id="IPR029021">
    <property type="entry name" value="Prot-tyrosine_phosphatase-like"/>
</dbReference>
<dbReference type="PATRIC" id="fig|445710.3.peg.1262"/>
<dbReference type="Pfam" id="PF04273">
    <property type="entry name" value="BLH_phosphatase"/>
    <property type="match status" value="1"/>
</dbReference>
<dbReference type="Gene3D" id="3.90.190.10">
    <property type="entry name" value="Protein tyrosine phosphatase superfamily"/>
    <property type="match status" value="1"/>
</dbReference>
<dbReference type="EMBL" id="CP014841">
    <property type="protein sequence ID" value="AND68718.1"/>
    <property type="molecule type" value="Genomic_DNA"/>
</dbReference>
<feature type="domain" description="Rhodanese" evidence="2">
    <location>
        <begin position="126"/>
        <end position="190"/>
    </location>
</feature>
<dbReference type="RefSeq" id="WP_017460931.1">
    <property type="nucleotide sequence ID" value="NZ_CP014841.1"/>
</dbReference>
<dbReference type="AlphaFoldDB" id="A0A160N0I2"/>
<sequence length="190" mass="18913">MKSRRSVPLVAGLVLALGVAGPSAARAPAEGGATAAPVPAPVVHELPGGVWLAGQVTPAQLQGLQARGLAAVVVVRPDGEAPGQPTAAEMARAAHALGMAFDYAPVAPGTMPADSVATVGRALAAPARPVLVYCRSGHRAAHIWALAEASRPGGLEVAAIEAAVRSAGQSVDDIDGALRSRVAARPVSTR</sequence>
<feature type="chain" id="PRO_5007817905" description="Rhodanese domain-containing protein" evidence="1">
    <location>
        <begin position="28"/>
        <end position="190"/>
    </location>
</feature>
<dbReference type="InterPro" id="IPR001763">
    <property type="entry name" value="Rhodanese-like_dom"/>
</dbReference>
<gene>
    <name evidence="3" type="ORF">ATSB10_12640</name>
</gene>
<dbReference type="KEGG" id="dtx:ATSB10_12640"/>
<proteinExistence type="predicted"/>
<reference evidence="3 4" key="1">
    <citation type="submission" date="2016-02" db="EMBL/GenBank/DDBJ databases">
        <title>Complete genome sequencing and analysis of ATSB10, Dyella thiooxydans isolated from rhizosphere soil of sunflower (Helianthus annuus L.).</title>
        <authorList>
            <person name="Lee Y."/>
            <person name="Hwangbo K."/>
            <person name="Chung H."/>
            <person name="Yoo J."/>
            <person name="Kim K.Y."/>
            <person name="Sa T.M."/>
            <person name="Um Y."/>
            <person name="Madhaiyan M."/>
        </authorList>
    </citation>
    <scope>NUCLEOTIDE SEQUENCE [LARGE SCALE GENOMIC DNA]</scope>
    <source>
        <strain evidence="3 4">ATSB10</strain>
    </source>
</reference>
<dbReference type="InterPro" id="IPR036873">
    <property type="entry name" value="Rhodanese-like_dom_sf"/>
</dbReference>
<feature type="signal peptide" evidence="1">
    <location>
        <begin position="1"/>
        <end position="27"/>
    </location>
</feature>
<evidence type="ECO:0000256" key="1">
    <source>
        <dbReference type="SAM" id="SignalP"/>
    </source>
</evidence>
<organism evidence="3 4">
    <name type="scientific">Dyella thiooxydans</name>
    <dbReference type="NCBI Taxonomy" id="445710"/>
    <lineage>
        <taxon>Bacteria</taxon>
        <taxon>Pseudomonadati</taxon>
        <taxon>Pseudomonadota</taxon>
        <taxon>Gammaproteobacteria</taxon>
        <taxon>Lysobacterales</taxon>
        <taxon>Rhodanobacteraceae</taxon>
        <taxon>Dyella</taxon>
    </lineage>
</organism>